<gene>
    <name evidence="1" type="ORF">I8748_12950</name>
</gene>
<keyword evidence="2" id="KW-1185">Reference proteome</keyword>
<name>A0A8J7L880_9NOST</name>
<dbReference type="EMBL" id="JAECZC010000019">
    <property type="protein sequence ID" value="MBH8563078.1"/>
    <property type="molecule type" value="Genomic_DNA"/>
</dbReference>
<organism evidence="1 2">
    <name type="scientific">Amazonocrinis nigriterrae CENA67</name>
    <dbReference type="NCBI Taxonomy" id="2794033"/>
    <lineage>
        <taxon>Bacteria</taxon>
        <taxon>Bacillati</taxon>
        <taxon>Cyanobacteriota</taxon>
        <taxon>Cyanophyceae</taxon>
        <taxon>Nostocales</taxon>
        <taxon>Nostocaceae</taxon>
        <taxon>Amazonocrinis</taxon>
        <taxon>Amazonocrinis nigriterrae</taxon>
    </lineage>
</organism>
<dbReference type="AlphaFoldDB" id="A0A8J7L880"/>
<reference evidence="1 2" key="1">
    <citation type="journal article" date="2021" name="Int. J. Syst. Evol. Microbiol.">
        <title>Amazonocrinis nigriterrae gen. nov., sp. nov., Atlanticothrix silvestris gen. nov., sp. nov. and Dendronalium phyllosphericum gen. nov., sp. nov., nostocacean cyanobacteria from Brazilian environments.</title>
        <authorList>
            <person name="Alvarenga D.O."/>
            <person name="Andreote A.P.D."/>
            <person name="Branco L.H.Z."/>
            <person name="Delbaje E."/>
            <person name="Cruz R.B."/>
            <person name="Varani A.M."/>
            <person name="Fiore M.F."/>
        </authorList>
    </citation>
    <scope>NUCLEOTIDE SEQUENCE [LARGE SCALE GENOMIC DNA]</scope>
    <source>
        <strain evidence="1 2">CENA67</strain>
    </source>
</reference>
<dbReference type="Proteomes" id="UP000632766">
    <property type="component" value="Unassembled WGS sequence"/>
</dbReference>
<protein>
    <submittedName>
        <fullName evidence="1">Uncharacterized protein</fullName>
    </submittedName>
</protein>
<comment type="caution">
    <text evidence="1">The sequence shown here is derived from an EMBL/GenBank/DDBJ whole genome shotgun (WGS) entry which is preliminary data.</text>
</comment>
<evidence type="ECO:0000313" key="1">
    <source>
        <dbReference type="EMBL" id="MBH8563078.1"/>
    </source>
</evidence>
<evidence type="ECO:0000313" key="2">
    <source>
        <dbReference type="Proteomes" id="UP000632766"/>
    </source>
</evidence>
<dbReference type="RefSeq" id="WP_198124973.1">
    <property type="nucleotide sequence ID" value="NZ_JAECZC010000019.1"/>
</dbReference>
<accession>A0A8J7L880</accession>
<proteinExistence type="predicted"/>
<sequence length="45" mass="5301">MKLVREWLIFEESRFLLEDLYIKLTLTTYLPYGAIAHPCTGKNVN</sequence>